<dbReference type="InterPro" id="IPR036036">
    <property type="entry name" value="SOCS_box-like_dom_sf"/>
</dbReference>
<dbReference type="STRING" id="400682.A0A1X7VTY8"/>
<evidence type="ECO:0000259" key="2">
    <source>
        <dbReference type="PROSITE" id="PS51065"/>
    </source>
</evidence>
<dbReference type="KEGG" id="aqu:109582421"/>
<dbReference type="AlphaFoldDB" id="A0A1X7VTY8"/>
<keyword evidence="4" id="KW-1185">Reference proteome</keyword>
<proteinExistence type="predicted"/>
<dbReference type="Proteomes" id="UP000007879">
    <property type="component" value="Unassembled WGS sequence"/>
</dbReference>
<dbReference type="PANTHER" id="PTHR12429">
    <property type="entry name" value="NEURALIZED"/>
    <property type="match status" value="1"/>
</dbReference>
<dbReference type="OrthoDB" id="49113at2759"/>
<organism evidence="3">
    <name type="scientific">Amphimedon queenslandica</name>
    <name type="common">Sponge</name>
    <dbReference type="NCBI Taxonomy" id="400682"/>
    <lineage>
        <taxon>Eukaryota</taxon>
        <taxon>Metazoa</taxon>
        <taxon>Porifera</taxon>
        <taxon>Demospongiae</taxon>
        <taxon>Heteroscleromorpha</taxon>
        <taxon>Haplosclerida</taxon>
        <taxon>Niphatidae</taxon>
        <taxon>Amphimedon</taxon>
    </lineage>
</organism>
<reference evidence="3" key="2">
    <citation type="submission" date="2017-05" db="UniProtKB">
        <authorList>
            <consortium name="EnsemblMetazoa"/>
        </authorList>
    </citation>
    <scope>IDENTIFICATION</scope>
</reference>
<protein>
    <recommendedName>
        <fullName evidence="5">SPRY domain-containing protein</fullName>
    </recommendedName>
</protein>
<dbReference type="GO" id="GO:0035556">
    <property type="term" value="P:intracellular signal transduction"/>
    <property type="evidence" value="ECO:0007669"/>
    <property type="project" value="InterPro"/>
</dbReference>
<gene>
    <name evidence="3" type="primary">109582421</name>
</gene>
<evidence type="ECO:0000313" key="3">
    <source>
        <dbReference type="EnsemblMetazoa" id="Aqu2.1.43339_001"/>
    </source>
</evidence>
<name>A0A1X7VTY8_AMPQE</name>
<dbReference type="EnsemblMetazoa" id="XM_019997117.1">
    <property type="protein sequence ID" value="XP_019852676.1"/>
    <property type="gene ID" value="LOC109582421"/>
</dbReference>
<feature type="domain" description="NHR" evidence="2">
    <location>
        <begin position="20"/>
        <end position="195"/>
    </location>
</feature>
<dbReference type="InterPro" id="IPR001496">
    <property type="entry name" value="SOCS_box"/>
</dbReference>
<dbReference type="EnsemblMetazoa" id="Aqu2.1.43339_001">
    <property type="protein sequence ID" value="Aqu2.1.43339_001"/>
    <property type="gene ID" value="Aqu2.1.43339"/>
</dbReference>
<evidence type="ECO:0000259" key="1">
    <source>
        <dbReference type="PROSITE" id="PS50225"/>
    </source>
</evidence>
<dbReference type="InterPro" id="IPR037962">
    <property type="entry name" value="Neuralized"/>
</dbReference>
<dbReference type="InParanoid" id="A0A1X7VTY8"/>
<dbReference type="PANTHER" id="PTHR12429:SF8">
    <property type="entry name" value="NEURALIZED-LIKE PROTEIN 2"/>
    <property type="match status" value="1"/>
</dbReference>
<dbReference type="InterPro" id="IPR006573">
    <property type="entry name" value="NHR_dom"/>
</dbReference>
<evidence type="ECO:0000313" key="4">
    <source>
        <dbReference type="Proteomes" id="UP000007879"/>
    </source>
</evidence>
<dbReference type="InterPro" id="IPR043136">
    <property type="entry name" value="B30.2/SPRY_sf"/>
</dbReference>
<dbReference type="Gene3D" id="2.60.120.920">
    <property type="match status" value="1"/>
</dbReference>
<evidence type="ECO:0008006" key="5">
    <source>
        <dbReference type="Google" id="ProtNLM"/>
    </source>
</evidence>
<dbReference type="PROSITE" id="PS51065">
    <property type="entry name" value="NHR"/>
    <property type="match status" value="1"/>
</dbReference>
<reference evidence="4" key="1">
    <citation type="journal article" date="2010" name="Nature">
        <title>The Amphimedon queenslandica genome and the evolution of animal complexity.</title>
        <authorList>
            <person name="Srivastava M."/>
            <person name="Simakov O."/>
            <person name="Chapman J."/>
            <person name="Fahey B."/>
            <person name="Gauthier M.E."/>
            <person name="Mitros T."/>
            <person name="Richards G.S."/>
            <person name="Conaco C."/>
            <person name="Dacre M."/>
            <person name="Hellsten U."/>
            <person name="Larroux C."/>
            <person name="Putnam N.H."/>
            <person name="Stanke M."/>
            <person name="Adamska M."/>
            <person name="Darling A."/>
            <person name="Degnan S.M."/>
            <person name="Oakley T.H."/>
            <person name="Plachetzki D.C."/>
            <person name="Zhai Y."/>
            <person name="Adamski M."/>
            <person name="Calcino A."/>
            <person name="Cummins S.F."/>
            <person name="Goodstein D.M."/>
            <person name="Harris C."/>
            <person name="Jackson D.J."/>
            <person name="Leys S.P."/>
            <person name="Shu S."/>
            <person name="Woodcroft B.J."/>
            <person name="Vervoort M."/>
            <person name="Kosik K.S."/>
            <person name="Manning G."/>
            <person name="Degnan B.M."/>
            <person name="Rokhsar D.S."/>
        </authorList>
    </citation>
    <scope>NUCLEOTIDE SEQUENCE [LARGE SCALE GENOMIC DNA]</scope>
</reference>
<sequence length="246" mass="27824">MSSEVEVSTKSGFKLPEVVCFGYHKHYRSDQMRVTDDGKEAKKVDPEVIYAKGVVYSERPVKGRAEFEVEVISYGTSWSGNLKLGVMRHKSDKELNPLKIPRYTPESPEHCVWCASKLHDHVTSMTEVAYGEITLDDLKEGDKLGIVITEKGVLSFLVNGKPQGTATHNIYKTGHDVYIVVDHYANCKATRITRAIMRVDPTLQELCLDKIASCLERKEQIDTLPLPSHFRLILQDYNYPGKDFST</sequence>
<dbReference type="SUPFAM" id="SSF158235">
    <property type="entry name" value="SOCS box-like"/>
    <property type="match status" value="1"/>
</dbReference>
<dbReference type="eggNOG" id="KOG4625">
    <property type="taxonomic scope" value="Eukaryota"/>
</dbReference>
<dbReference type="GO" id="GO:0061630">
    <property type="term" value="F:ubiquitin protein ligase activity"/>
    <property type="evidence" value="ECO:0007669"/>
    <property type="project" value="TreeGrafter"/>
</dbReference>
<dbReference type="Pfam" id="PF07177">
    <property type="entry name" value="Neuralized"/>
    <property type="match status" value="1"/>
</dbReference>
<dbReference type="PROSITE" id="PS50225">
    <property type="entry name" value="SOCS"/>
    <property type="match status" value="1"/>
</dbReference>
<dbReference type="SMART" id="SM00588">
    <property type="entry name" value="NEUZ"/>
    <property type="match status" value="1"/>
</dbReference>
<dbReference type="InterPro" id="IPR013320">
    <property type="entry name" value="ConA-like_dom_sf"/>
</dbReference>
<feature type="domain" description="SOCS box" evidence="1">
    <location>
        <begin position="202"/>
        <end position="240"/>
    </location>
</feature>
<accession>A0A1X7VTY8</accession>
<dbReference type="SUPFAM" id="SSF49899">
    <property type="entry name" value="Concanavalin A-like lectins/glucanases"/>
    <property type="match status" value="1"/>
</dbReference>